<gene>
    <name evidence="1" type="ORF">HYALB_00010338</name>
</gene>
<evidence type="ECO:0000313" key="1">
    <source>
        <dbReference type="EMBL" id="CAG8976056.1"/>
    </source>
</evidence>
<organism evidence="1 2">
    <name type="scientific">Hymenoscyphus albidus</name>
    <dbReference type="NCBI Taxonomy" id="595503"/>
    <lineage>
        <taxon>Eukaryota</taxon>
        <taxon>Fungi</taxon>
        <taxon>Dikarya</taxon>
        <taxon>Ascomycota</taxon>
        <taxon>Pezizomycotina</taxon>
        <taxon>Leotiomycetes</taxon>
        <taxon>Helotiales</taxon>
        <taxon>Helotiaceae</taxon>
        <taxon>Hymenoscyphus</taxon>
    </lineage>
</organism>
<name>A0A9N9LR59_9HELO</name>
<protein>
    <submittedName>
        <fullName evidence="1">Uncharacterized protein</fullName>
    </submittedName>
</protein>
<proteinExistence type="predicted"/>
<reference evidence="1" key="1">
    <citation type="submission" date="2021-07" db="EMBL/GenBank/DDBJ databases">
        <authorList>
            <person name="Durling M."/>
        </authorList>
    </citation>
    <scope>NUCLEOTIDE SEQUENCE</scope>
</reference>
<keyword evidence="2" id="KW-1185">Reference proteome</keyword>
<dbReference type="Proteomes" id="UP000701801">
    <property type="component" value="Unassembled WGS sequence"/>
</dbReference>
<evidence type="ECO:0000313" key="2">
    <source>
        <dbReference type="Proteomes" id="UP000701801"/>
    </source>
</evidence>
<comment type="caution">
    <text evidence="1">The sequence shown here is derived from an EMBL/GenBank/DDBJ whole genome shotgun (WGS) entry which is preliminary data.</text>
</comment>
<dbReference type="AlphaFoldDB" id="A0A9N9LR59"/>
<dbReference type="EMBL" id="CAJVRM010000161">
    <property type="protein sequence ID" value="CAG8976056.1"/>
    <property type="molecule type" value="Genomic_DNA"/>
</dbReference>
<accession>A0A9N9LR59</accession>
<sequence>MSMSIACRIGKKYTTFRPLLFDESMSRYPERDKMQSAAFFDGTSFAPQWCYLIAGRDRIGGSGAVEDVSREILHRAFLQTGETGKISDNTTT</sequence>